<evidence type="ECO:0000313" key="3">
    <source>
        <dbReference type="EMBL" id="EJK67584.1"/>
    </source>
</evidence>
<evidence type="ECO:0000259" key="2">
    <source>
        <dbReference type="PROSITE" id="PS50076"/>
    </source>
</evidence>
<feature type="region of interest" description="Disordered" evidence="1">
    <location>
        <begin position="135"/>
        <end position="178"/>
    </location>
</feature>
<dbReference type="AlphaFoldDB" id="K0SRH9"/>
<feature type="compositionally biased region" description="Polar residues" evidence="1">
    <location>
        <begin position="141"/>
        <end position="150"/>
    </location>
</feature>
<dbReference type="OrthoDB" id="10250354at2759"/>
<dbReference type="Pfam" id="PF00226">
    <property type="entry name" value="DnaJ"/>
    <property type="match status" value="1"/>
</dbReference>
<dbReference type="SUPFAM" id="SSF46565">
    <property type="entry name" value="Chaperone J-domain"/>
    <property type="match status" value="1"/>
</dbReference>
<dbReference type="EMBL" id="AGNL01012908">
    <property type="protein sequence ID" value="EJK67584.1"/>
    <property type="molecule type" value="Genomic_DNA"/>
</dbReference>
<organism evidence="3 4">
    <name type="scientific">Thalassiosira oceanica</name>
    <name type="common">Marine diatom</name>
    <dbReference type="NCBI Taxonomy" id="159749"/>
    <lineage>
        <taxon>Eukaryota</taxon>
        <taxon>Sar</taxon>
        <taxon>Stramenopiles</taxon>
        <taxon>Ochrophyta</taxon>
        <taxon>Bacillariophyta</taxon>
        <taxon>Coscinodiscophyceae</taxon>
        <taxon>Thalassiosirophycidae</taxon>
        <taxon>Thalassiosirales</taxon>
        <taxon>Thalassiosiraceae</taxon>
        <taxon>Thalassiosira</taxon>
    </lineage>
</organism>
<dbReference type="PROSITE" id="PS50076">
    <property type="entry name" value="DNAJ_2"/>
    <property type="match status" value="1"/>
</dbReference>
<sequence>MGSESRTLRDLEVWLHRMIRKILGITIYQVMDDHSLKNDRIRKMFGDINCIQTMIDVRRMKLLGDMIQGKKQCPMSDKANVNRFLRESSPYPEGPTLALILVTRHGIQTAAERNRIGMHTSANSAGNNAMKIIAEGRRSEGGNSKTIVNNERSGMSESPSRPRPSSGIDDPDLDPSNMEWNLDRAHKVLGHLGRNATSREIKMAYRLESRRWHPDHHHVGKPSFKEAEACMQTINAAYEYPRELSRT</sequence>
<protein>
    <recommendedName>
        <fullName evidence="2">J domain-containing protein</fullName>
    </recommendedName>
</protein>
<dbReference type="CDD" id="cd06257">
    <property type="entry name" value="DnaJ"/>
    <property type="match status" value="1"/>
</dbReference>
<keyword evidence="4" id="KW-1185">Reference proteome</keyword>
<dbReference type="InterPro" id="IPR001623">
    <property type="entry name" value="DnaJ_domain"/>
</dbReference>
<proteinExistence type="predicted"/>
<dbReference type="InterPro" id="IPR036869">
    <property type="entry name" value="J_dom_sf"/>
</dbReference>
<feature type="domain" description="J" evidence="2">
    <location>
        <begin position="184"/>
        <end position="246"/>
    </location>
</feature>
<dbReference type="Gene3D" id="1.10.287.110">
    <property type="entry name" value="DnaJ domain"/>
    <property type="match status" value="1"/>
</dbReference>
<evidence type="ECO:0000313" key="4">
    <source>
        <dbReference type="Proteomes" id="UP000266841"/>
    </source>
</evidence>
<comment type="caution">
    <text evidence="3">The sequence shown here is derived from an EMBL/GenBank/DDBJ whole genome shotgun (WGS) entry which is preliminary data.</text>
</comment>
<dbReference type="Proteomes" id="UP000266841">
    <property type="component" value="Unassembled WGS sequence"/>
</dbReference>
<gene>
    <name evidence="3" type="ORF">THAOC_11360</name>
</gene>
<reference evidence="3 4" key="1">
    <citation type="journal article" date="2012" name="Genome Biol.">
        <title>Genome and low-iron response of an oceanic diatom adapted to chronic iron limitation.</title>
        <authorList>
            <person name="Lommer M."/>
            <person name="Specht M."/>
            <person name="Roy A.S."/>
            <person name="Kraemer L."/>
            <person name="Andreson R."/>
            <person name="Gutowska M.A."/>
            <person name="Wolf J."/>
            <person name="Bergner S.V."/>
            <person name="Schilhabel M.B."/>
            <person name="Klostermeier U.C."/>
            <person name="Beiko R.G."/>
            <person name="Rosenstiel P."/>
            <person name="Hippler M."/>
            <person name="Laroche J."/>
        </authorList>
    </citation>
    <scope>NUCLEOTIDE SEQUENCE [LARGE SCALE GENOMIC DNA]</scope>
    <source>
        <strain evidence="3 4">CCMP1005</strain>
    </source>
</reference>
<feature type="compositionally biased region" description="Low complexity" evidence="1">
    <location>
        <begin position="151"/>
        <end position="167"/>
    </location>
</feature>
<evidence type="ECO:0000256" key="1">
    <source>
        <dbReference type="SAM" id="MobiDB-lite"/>
    </source>
</evidence>
<accession>K0SRH9</accession>
<name>K0SRH9_THAOC</name>